<feature type="region of interest" description="Disordered" evidence="1">
    <location>
        <begin position="1"/>
        <end position="27"/>
    </location>
</feature>
<reference evidence="2 3" key="1">
    <citation type="submission" date="2024-05" db="EMBL/GenBank/DDBJ databases">
        <title>Genome sequencing and assembly of Indian major carp, Cirrhinus mrigala (Hamilton, 1822).</title>
        <authorList>
            <person name="Mohindra V."/>
            <person name="Chowdhury L.M."/>
            <person name="Lal K."/>
            <person name="Jena J.K."/>
        </authorList>
    </citation>
    <scope>NUCLEOTIDE SEQUENCE [LARGE SCALE GENOMIC DNA]</scope>
    <source>
        <strain evidence="2">CM1030</strain>
        <tissue evidence="2">Blood</tissue>
    </source>
</reference>
<comment type="caution">
    <text evidence="2">The sequence shown here is derived from an EMBL/GenBank/DDBJ whole genome shotgun (WGS) entry which is preliminary data.</text>
</comment>
<protein>
    <submittedName>
        <fullName evidence="2">Uncharacterized protein</fullName>
    </submittedName>
</protein>
<evidence type="ECO:0000313" key="2">
    <source>
        <dbReference type="EMBL" id="KAL0170163.1"/>
    </source>
</evidence>
<evidence type="ECO:0000256" key="1">
    <source>
        <dbReference type="SAM" id="MobiDB-lite"/>
    </source>
</evidence>
<dbReference type="Gene3D" id="1.20.58.60">
    <property type="match status" value="1"/>
</dbReference>
<accession>A0ABD0PAR3</accession>
<evidence type="ECO:0000313" key="3">
    <source>
        <dbReference type="Proteomes" id="UP001529510"/>
    </source>
</evidence>
<feature type="compositionally biased region" description="Basic and acidic residues" evidence="1">
    <location>
        <begin position="7"/>
        <end position="22"/>
    </location>
</feature>
<proteinExistence type="predicted"/>
<feature type="non-terminal residue" evidence="2">
    <location>
        <position position="64"/>
    </location>
</feature>
<dbReference type="EMBL" id="JAMKFB020000017">
    <property type="protein sequence ID" value="KAL0170163.1"/>
    <property type="molecule type" value="Genomic_DNA"/>
</dbReference>
<sequence length="64" mass="7517">MVALQESAERLKTEGLKREKSSNIKNKLKALQERRERIKDLSNKRSEDLEISKLLCIFNRDVSE</sequence>
<gene>
    <name evidence="2" type="ORF">M9458_034759</name>
</gene>
<name>A0ABD0PAR3_CIRMR</name>
<dbReference type="AlphaFoldDB" id="A0ABD0PAR3"/>
<keyword evidence="3" id="KW-1185">Reference proteome</keyword>
<organism evidence="2 3">
    <name type="scientific">Cirrhinus mrigala</name>
    <name type="common">Mrigala</name>
    <dbReference type="NCBI Taxonomy" id="683832"/>
    <lineage>
        <taxon>Eukaryota</taxon>
        <taxon>Metazoa</taxon>
        <taxon>Chordata</taxon>
        <taxon>Craniata</taxon>
        <taxon>Vertebrata</taxon>
        <taxon>Euteleostomi</taxon>
        <taxon>Actinopterygii</taxon>
        <taxon>Neopterygii</taxon>
        <taxon>Teleostei</taxon>
        <taxon>Ostariophysi</taxon>
        <taxon>Cypriniformes</taxon>
        <taxon>Cyprinidae</taxon>
        <taxon>Labeoninae</taxon>
        <taxon>Labeonini</taxon>
        <taxon>Cirrhinus</taxon>
    </lineage>
</organism>
<dbReference type="Proteomes" id="UP001529510">
    <property type="component" value="Unassembled WGS sequence"/>
</dbReference>
<dbReference type="SUPFAM" id="SSF46966">
    <property type="entry name" value="Spectrin repeat"/>
    <property type="match status" value="1"/>
</dbReference>